<dbReference type="Gene3D" id="2.60.120.290">
    <property type="entry name" value="Spermadhesin, CUB domain"/>
    <property type="match status" value="1"/>
</dbReference>
<evidence type="ECO:0000256" key="12">
    <source>
        <dbReference type="ARBA" id="ARBA00037878"/>
    </source>
</evidence>
<dbReference type="Proteomes" id="UP000193380">
    <property type="component" value="Unassembled WGS sequence"/>
</dbReference>
<evidence type="ECO:0000256" key="13">
    <source>
        <dbReference type="PROSITE-ProRule" id="PRU00059"/>
    </source>
</evidence>
<comment type="caution">
    <text evidence="13">Lacks conserved residue(s) required for the propagation of feature annotation.</text>
</comment>
<feature type="domain" description="CUB" evidence="14">
    <location>
        <begin position="69"/>
        <end position="181"/>
    </location>
</feature>
<evidence type="ECO:0000256" key="2">
    <source>
        <dbReference type="ARBA" id="ARBA00022583"/>
    </source>
</evidence>
<comment type="subcellular location">
    <subcellularLocation>
        <location evidence="12">Membrane</location>
        <location evidence="12">Coated pit</location>
    </subcellularLocation>
    <subcellularLocation>
        <location evidence="1">Membrane</location>
        <topology evidence="1">Single-pass type I membrane protein</topology>
    </subcellularLocation>
</comment>
<sequence length="209" mass="24000">MGFHLHRGSLYTWSSSYSLELQFAPSTTRTFMYRGFLMQTFRIAFLHEQNRTTRVGLQIEGKAAKKSTCGDVAEQIRASSGVITSPGWPFQYPSRINCSWNIRANPGEIITISFQDFEIQSSHRCGLDWISISTYKNLDGYRACGSSIPAPYISSQDHVWIKFHSDDIMTGKGFRLSYITGSTTRRVMLFISVSRATIRDDMWTDVYWW</sequence>
<name>A0A060VY09_ONCMY</name>
<protein>
    <recommendedName>
        <fullName evidence="14">CUB domain-containing protein</fullName>
    </recommendedName>
</protein>
<evidence type="ECO:0000256" key="11">
    <source>
        <dbReference type="ARBA" id="ARBA00023180"/>
    </source>
</evidence>
<evidence type="ECO:0000256" key="1">
    <source>
        <dbReference type="ARBA" id="ARBA00004479"/>
    </source>
</evidence>
<evidence type="ECO:0000313" key="16">
    <source>
        <dbReference type="Proteomes" id="UP000193380"/>
    </source>
</evidence>
<keyword evidence="10" id="KW-0168">Coated pit</keyword>
<evidence type="ECO:0000313" key="15">
    <source>
        <dbReference type="EMBL" id="CDQ59681.1"/>
    </source>
</evidence>
<dbReference type="SUPFAM" id="SSF49854">
    <property type="entry name" value="Spermadhesin, CUB domain"/>
    <property type="match status" value="1"/>
</dbReference>
<dbReference type="FunFam" id="2.60.120.290:FF:000021">
    <property type="entry name" value="Low-density lipoprotein receptor-related protein 12"/>
    <property type="match status" value="1"/>
</dbReference>
<dbReference type="SMART" id="SM00042">
    <property type="entry name" value="CUB"/>
    <property type="match status" value="1"/>
</dbReference>
<evidence type="ECO:0000259" key="14">
    <source>
        <dbReference type="PROSITE" id="PS01180"/>
    </source>
</evidence>
<keyword evidence="4" id="KW-0732">Signal</keyword>
<evidence type="ECO:0000256" key="8">
    <source>
        <dbReference type="ARBA" id="ARBA00023157"/>
    </source>
</evidence>
<keyword evidence="7" id="KW-0472">Membrane</keyword>
<keyword evidence="8" id="KW-1015">Disulfide bond</keyword>
<keyword evidence="11" id="KW-0325">Glycoprotein</keyword>
<keyword evidence="5" id="KW-0677">Repeat</keyword>
<dbReference type="AlphaFoldDB" id="A0A060VY09"/>
<evidence type="ECO:0000256" key="4">
    <source>
        <dbReference type="ARBA" id="ARBA00022729"/>
    </source>
</evidence>
<organism evidence="15 16">
    <name type="scientific">Oncorhynchus mykiss</name>
    <name type="common">Rainbow trout</name>
    <name type="synonym">Salmo gairdneri</name>
    <dbReference type="NCBI Taxonomy" id="8022"/>
    <lineage>
        <taxon>Eukaryota</taxon>
        <taxon>Metazoa</taxon>
        <taxon>Chordata</taxon>
        <taxon>Craniata</taxon>
        <taxon>Vertebrata</taxon>
        <taxon>Euteleostomi</taxon>
        <taxon>Actinopterygii</taxon>
        <taxon>Neopterygii</taxon>
        <taxon>Teleostei</taxon>
        <taxon>Protacanthopterygii</taxon>
        <taxon>Salmoniformes</taxon>
        <taxon>Salmonidae</taxon>
        <taxon>Salmoninae</taxon>
        <taxon>Oncorhynchus</taxon>
    </lineage>
</organism>
<dbReference type="InterPro" id="IPR035914">
    <property type="entry name" value="Sperma_CUB_dom_sf"/>
</dbReference>
<keyword evidence="9" id="KW-0675">Receptor</keyword>
<dbReference type="PROSITE" id="PS01180">
    <property type="entry name" value="CUB"/>
    <property type="match status" value="1"/>
</dbReference>
<keyword evidence="6" id="KW-1133">Transmembrane helix</keyword>
<dbReference type="GO" id="GO:0006897">
    <property type="term" value="P:endocytosis"/>
    <property type="evidence" value="ECO:0007669"/>
    <property type="project" value="UniProtKB-KW"/>
</dbReference>
<gene>
    <name evidence="15" type="ORF">GSONMT00080336001</name>
</gene>
<reference evidence="15" key="1">
    <citation type="journal article" date="2014" name="Nat. Commun.">
        <title>The rainbow trout genome provides novel insights into evolution after whole-genome duplication in vertebrates.</title>
        <authorList>
            <person name="Berthelot C."/>
            <person name="Brunet F."/>
            <person name="Chalopin D."/>
            <person name="Juanchich A."/>
            <person name="Bernard M."/>
            <person name="Noel B."/>
            <person name="Bento P."/>
            <person name="Da Silva C."/>
            <person name="Labadie K."/>
            <person name="Alberti A."/>
            <person name="Aury J.M."/>
            <person name="Louis A."/>
            <person name="Dehais P."/>
            <person name="Bardou P."/>
            <person name="Montfort J."/>
            <person name="Klopp C."/>
            <person name="Cabau C."/>
            <person name="Gaspin C."/>
            <person name="Thorgaard G.H."/>
            <person name="Boussaha M."/>
            <person name="Quillet E."/>
            <person name="Guyomard R."/>
            <person name="Galiana D."/>
            <person name="Bobe J."/>
            <person name="Volff J.N."/>
            <person name="Genet C."/>
            <person name="Wincker P."/>
            <person name="Jaillon O."/>
            <person name="Roest Crollius H."/>
            <person name="Guiguen Y."/>
        </authorList>
    </citation>
    <scope>NUCLEOTIDE SEQUENCE [LARGE SCALE GENOMIC DNA]</scope>
</reference>
<evidence type="ECO:0000256" key="6">
    <source>
        <dbReference type="ARBA" id="ARBA00022989"/>
    </source>
</evidence>
<evidence type="ECO:0000256" key="9">
    <source>
        <dbReference type="ARBA" id="ARBA00023170"/>
    </source>
</evidence>
<evidence type="ECO:0000256" key="5">
    <source>
        <dbReference type="ARBA" id="ARBA00022737"/>
    </source>
</evidence>
<dbReference type="Pfam" id="PF00431">
    <property type="entry name" value="CUB"/>
    <property type="match status" value="1"/>
</dbReference>
<dbReference type="GO" id="GO:0005905">
    <property type="term" value="C:clathrin-coated pit"/>
    <property type="evidence" value="ECO:0007669"/>
    <property type="project" value="UniProtKB-KW"/>
</dbReference>
<dbReference type="PANTHER" id="PTHR24251:SF28">
    <property type="entry name" value="NEUROPILIN AND TOLLOID-LIKE, ISOFORM B"/>
    <property type="match status" value="1"/>
</dbReference>
<evidence type="ECO:0000256" key="10">
    <source>
        <dbReference type="ARBA" id="ARBA00023176"/>
    </source>
</evidence>
<dbReference type="InterPro" id="IPR000859">
    <property type="entry name" value="CUB_dom"/>
</dbReference>
<evidence type="ECO:0000256" key="3">
    <source>
        <dbReference type="ARBA" id="ARBA00022692"/>
    </source>
</evidence>
<dbReference type="PANTHER" id="PTHR24251">
    <property type="entry name" value="OVOCHYMASE-RELATED"/>
    <property type="match status" value="1"/>
</dbReference>
<dbReference type="PaxDb" id="8022-A0A060VY09"/>
<keyword evidence="2" id="KW-0254">Endocytosis</keyword>
<evidence type="ECO:0000256" key="7">
    <source>
        <dbReference type="ARBA" id="ARBA00023136"/>
    </source>
</evidence>
<keyword evidence="3" id="KW-0812">Transmembrane</keyword>
<proteinExistence type="predicted"/>
<dbReference type="CDD" id="cd00041">
    <property type="entry name" value="CUB"/>
    <property type="match status" value="1"/>
</dbReference>
<dbReference type="STRING" id="8022.A0A060VY09"/>
<reference evidence="15" key="2">
    <citation type="submission" date="2014-03" db="EMBL/GenBank/DDBJ databases">
        <authorList>
            <person name="Genoscope - CEA"/>
        </authorList>
    </citation>
    <scope>NUCLEOTIDE SEQUENCE</scope>
</reference>
<accession>A0A060VY09</accession>
<dbReference type="EMBL" id="FR904331">
    <property type="protein sequence ID" value="CDQ59681.1"/>
    <property type="molecule type" value="Genomic_DNA"/>
</dbReference>